<comment type="caution">
    <text evidence="2">The sequence shown here is derived from an EMBL/GenBank/DDBJ whole genome shotgun (WGS) entry which is preliminary data.</text>
</comment>
<accession>A0A2V1GWR3</accession>
<dbReference type="AlphaFoldDB" id="A0A2V1GWR3"/>
<evidence type="ECO:0000313" key="2">
    <source>
        <dbReference type="EMBL" id="PVZ69498.1"/>
    </source>
</evidence>
<organism evidence="2 3">
    <name type="scientific">Pelagibaculum spongiae</name>
    <dbReference type="NCBI Taxonomy" id="2080658"/>
    <lineage>
        <taxon>Bacteria</taxon>
        <taxon>Pseudomonadati</taxon>
        <taxon>Pseudomonadota</taxon>
        <taxon>Gammaproteobacteria</taxon>
        <taxon>Oceanospirillales</taxon>
        <taxon>Pelagibaculum</taxon>
    </lineage>
</organism>
<protein>
    <submittedName>
        <fullName evidence="2">Uncharacterized protein</fullName>
    </submittedName>
</protein>
<keyword evidence="1" id="KW-0472">Membrane</keyword>
<keyword evidence="1" id="KW-0812">Transmembrane</keyword>
<dbReference type="EMBL" id="QDDL01000003">
    <property type="protein sequence ID" value="PVZ69498.1"/>
    <property type="molecule type" value="Genomic_DNA"/>
</dbReference>
<sequence length="128" mass="14808">MLTSSCRLKLNFSSYTAKQTKVDKPVFIRLIFISFLMCFSVMALMPVAFAKVNQERVAVKQLEGIEQQLILHSGLTVSEVRLVVQRAWAQFRSQARYARADRDLAARSDHFQQLIMQQIRFTQSQSKH</sequence>
<feature type="transmembrane region" description="Helical" evidence="1">
    <location>
        <begin position="26"/>
        <end position="50"/>
    </location>
</feature>
<evidence type="ECO:0000313" key="3">
    <source>
        <dbReference type="Proteomes" id="UP000244906"/>
    </source>
</evidence>
<proteinExistence type="predicted"/>
<reference evidence="2 3" key="1">
    <citation type="submission" date="2018-04" db="EMBL/GenBank/DDBJ databases">
        <title>Thalassorhabdus spongiae gen. nov., sp. nov., isolated from a marine sponge in South-West Iceland.</title>
        <authorList>
            <person name="Knobloch S."/>
            <person name="Daussin A."/>
            <person name="Johannsson R."/>
            <person name="Marteinsson V.T."/>
        </authorList>
    </citation>
    <scope>NUCLEOTIDE SEQUENCE [LARGE SCALE GENOMIC DNA]</scope>
    <source>
        <strain evidence="2 3">Hp12</strain>
    </source>
</reference>
<keyword evidence="3" id="KW-1185">Reference proteome</keyword>
<dbReference type="Proteomes" id="UP000244906">
    <property type="component" value="Unassembled WGS sequence"/>
</dbReference>
<name>A0A2V1GWR3_9GAMM</name>
<keyword evidence="1" id="KW-1133">Transmembrane helix</keyword>
<evidence type="ECO:0000256" key="1">
    <source>
        <dbReference type="SAM" id="Phobius"/>
    </source>
</evidence>
<gene>
    <name evidence="2" type="ORF">DC094_09205</name>
</gene>